<comment type="similarity">
    <text evidence="5">Belongs to the tRNA-intron endonuclease family.</text>
</comment>
<dbReference type="InterPro" id="IPR059049">
    <property type="entry name" value="TSEN34_N"/>
</dbReference>
<evidence type="ECO:0000256" key="13">
    <source>
        <dbReference type="ARBA" id="ARBA00059865"/>
    </source>
</evidence>
<dbReference type="CDD" id="cd19494">
    <property type="entry name" value="Elp4"/>
    <property type="match status" value="1"/>
</dbReference>
<protein>
    <recommendedName>
        <fullName evidence="7">Elongator complex protein 4</fullName>
        <ecNumber evidence="6">4.6.1.16</ecNumber>
    </recommendedName>
    <alternativeName>
        <fullName evidence="14 15">tRNA-intron endonuclease SEN34</fullName>
    </alternativeName>
</protein>
<evidence type="ECO:0000256" key="4">
    <source>
        <dbReference type="ARBA" id="ARBA00007573"/>
    </source>
</evidence>
<dbReference type="Gene3D" id="3.40.50.300">
    <property type="entry name" value="P-loop containing nucleotide triphosphate hydrolases"/>
    <property type="match status" value="1"/>
</dbReference>
<evidence type="ECO:0000259" key="18">
    <source>
        <dbReference type="Pfam" id="PF26577"/>
    </source>
</evidence>
<accession>A0A428PR85</accession>
<dbReference type="GO" id="GO:0003676">
    <property type="term" value="F:nucleic acid binding"/>
    <property type="evidence" value="ECO:0007669"/>
    <property type="project" value="InterPro"/>
</dbReference>
<keyword evidence="20" id="KW-1185">Reference proteome</keyword>
<comment type="similarity">
    <text evidence="4">Belongs to the ELP4 family.</text>
</comment>
<comment type="catalytic activity">
    <reaction evidence="12">
        <text>pretRNA = a 3'-half-tRNA molecule with a 5'-OH end + a 5'-half-tRNA molecule with a 2',3'-cyclic phosphate end + an intron with a 2',3'-cyclic phosphate and a 5'-hydroxyl terminus.</text>
        <dbReference type="EC" id="4.6.1.16"/>
    </reaction>
</comment>
<dbReference type="InterPro" id="IPR036167">
    <property type="entry name" value="tRNA_intron_Endo_cat-like_sf"/>
</dbReference>
<dbReference type="Pfam" id="PF01974">
    <property type="entry name" value="tRNA_int_endo"/>
    <property type="match status" value="1"/>
</dbReference>
<evidence type="ECO:0000259" key="17">
    <source>
        <dbReference type="Pfam" id="PF01974"/>
    </source>
</evidence>
<evidence type="ECO:0000256" key="14">
    <source>
        <dbReference type="ARBA" id="ARBA00075884"/>
    </source>
</evidence>
<dbReference type="EC" id="4.6.1.16" evidence="6"/>
<dbReference type="GO" id="GO:0008023">
    <property type="term" value="C:transcription elongation factor complex"/>
    <property type="evidence" value="ECO:0007669"/>
    <property type="project" value="TreeGrafter"/>
</dbReference>
<dbReference type="FunFam" id="3.40.1350.10:FF:000008">
    <property type="entry name" value="tRNA-splicing endonuclease subunit Sen34"/>
    <property type="match status" value="1"/>
</dbReference>
<feature type="domain" description="tRNA intron endonuclease catalytic" evidence="17">
    <location>
        <begin position="612"/>
        <end position="672"/>
    </location>
</feature>
<evidence type="ECO:0000256" key="1">
    <source>
        <dbReference type="ARBA" id="ARBA00004123"/>
    </source>
</evidence>
<evidence type="ECO:0000256" key="16">
    <source>
        <dbReference type="SAM" id="MobiDB-lite"/>
    </source>
</evidence>
<dbReference type="InterPro" id="IPR011856">
    <property type="entry name" value="tRNA_endonuc-like_dom_sf"/>
</dbReference>
<dbReference type="UniPathway" id="UPA00988"/>
<dbReference type="InterPro" id="IPR008728">
    <property type="entry name" value="Elongator_complex_protein_4"/>
</dbReference>
<keyword evidence="8" id="KW-0963">Cytoplasm</keyword>
<evidence type="ECO:0000313" key="20">
    <source>
        <dbReference type="Proteomes" id="UP000288168"/>
    </source>
</evidence>
<comment type="pathway">
    <text evidence="3">tRNA modification; 5-methoxycarbonylmethyl-2-thiouridine-tRNA biosynthesis.</text>
</comment>
<reference evidence="19 20" key="1">
    <citation type="submission" date="2017-06" db="EMBL/GenBank/DDBJ databases">
        <title>Comparative genomic analysis of Ambrosia Fusariam Clade fungi.</title>
        <authorList>
            <person name="Stajich J.E."/>
            <person name="Carrillo J."/>
            <person name="Kijimoto T."/>
            <person name="Eskalen A."/>
            <person name="O'Donnell K."/>
            <person name="Kasson M."/>
        </authorList>
    </citation>
    <scope>NUCLEOTIDE SEQUENCE [LARGE SCALE GENOMIC DNA]</scope>
    <source>
        <strain evidence="19 20">NRRL62584</strain>
    </source>
</reference>
<dbReference type="PANTHER" id="PTHR12896:SF1">
    <property type="entry name" value="ELONGATOR COMPLEX PROTEIN 4"/>
    <property type="match status" value="1"/>
</dbReference>
<evidence type="ECO:0000256" key="6">
    <source>
        <dbReference type="ARBA" id="ARBA00012573"/>
    </source>
</evidence>
<sequence>MSFRKRNVVIGSSGPASPAARQEKSLAPGTRPSPLDGRLTTSTGTQSLDQLLAGHAGMPMGTSLLIEETGTTDFGGVLLRYYAAEGLVQGHHVHLLGFGDAWRRELPGLGSLDGSKSSGKSTSSSDDKMKIAWRYETLGQRNVPARDPQVTQGPGQTTSIFCHGFNLTKRLESSAIKGQLFATSVDGPLASPTQTPFQKFTTDVTSKIKNSPPSTIHRIVVPSLLSPTLYNSAASQPREILKFLHALRALLRQFPTQVTAIVTIPVTLFPRSTGLTRWMELLSDGVLELIPLQHQAPITREAGSEDKGQGLLRAHSLPVFHEKGGGLEGTWNRENLSFKLSGSSGLVITPFSLPPIGDEEETPKPSKKDEPKKETPQPKKFFPFKRAPSCNSASFFFLLINISTSTGTMAMSSDPAPVRISKIAGRYLIFDSDAAALLRRNENVNGTLAGTAPQQPTQNIFLGLPVELRPEEAESLVQKKVAFLVDDVAAHQAALRSPNAETKRLYLDSLKTRKQTAQQVFAEKNAKRAIEVAEKHGRPRPTASRTTPSNADDDALFSSDQPEPNPRQTDAAFKSLGVTPTSSGPLISPEAERSYLAEKPTTGPLCGFLLTSGYYMTPGLRFGAKYSVYPGDPLRFHAHFMANQYGWEEEIPVLDIVAGGRLATAVKKAFLVGSKQPGTEELPDGKMRTFSIEWAAM</sequence>
<evidence type="ECO:0000256" key="11">
    <source>
        <dbReference type="ARBA" id="ARBA00023242"/>
    </source>
</evidence>
<dbReference type="STRING" id="1325734.A0A428PR85"/>
<keyword evidence="10" id="KW-0456">Lyase</keyword>
<feature type="domain" description="TSEN34 N-terminal" evidence="18">
    <location>
        <begin position="418"/>
        <end position="487"/>
    </location>
</feature>
<dbReference type="GO" id="GO:0006388">
    <property type="term" value="P:tRNA splicing, via endonucleolytic cleavage and ligation"/>
    <property type="evidence" value="ECO:0007669"/>
    <property type="project" value="InterPro"/>
</dbReference>
<dbReference type="GO" id="GO:0002098">
    <property type="term" value="P:tRNA wobble uridine modification"/>
    <property type="evidence" value="ECO:0007669"/>
    <property type="project" value="InterPro"/>
</dbReference>
<evidence type="ECO:0000256" key="2">
    <source>
        <dbReference type="ARBA" id="ARBA00004496"/>
    </source>
</evidence>
<keyword evidence="11" id="KW-0539">Nucleus</keyword>
<evidence type="ECO:0000256" key="7">
    <source>
        <dbReference type="ARBA" id="ARBA00020265"/>
    </source>
</evidence>
<comment type="subcellular location">
    <subcellularLocation>
        <location evidence="2">Cytoplasm</location>
    </subcellularLocation>
    <subcellularLocation>
        <location evidence="1">Nucleus</location>
    </subcellularLocation>
</comment>
<feature type="region of interest" description="Disordered" evidence="16">
    <location>
        <begin position="533"/>
        <end position="587"/>
    </location>
</feature>
<dbReference type="GO" id="GO:0033588">
    <property type="term" value="C:elongator holoenzyme complex"/>
    <property type="evidence" value="ECO:0007669"/>
    <property type="project" value="InterPro"/>
</dbReference>
<dbReference type="Pfam" id="PF26577">
    <property type="entry name" value="TSEN34_N"/>
    <property type="match status" value="1"/>
</dbReference>
<feature type="region of interest" description="Disordered" evidence="16">
    <location>
        <begin position="349"/>
        <end position="383"/>
    </location>
</feature>
<evidence type="ECO:0000256" key="8">
    <source>
        <dbReference type="ARBA" id="ARBA00022490"/>
    </source>
</evidence>
<dbReference type="CDD" id="cd22363">
    <property type="entry name" value="tRNA-intron_lyase_C"/>
    <property type="match status" value="1"/>
</dbReference>
<dbReference type="AlphaFoldDB" id="A0A428PR85"/>
<evidence type="ECO:0000256" key="12">
    <source>
        <dbReference type="ARBA" id="ARBA00034031"/>
    </source>
</evidence>
<evidence type="ECO:0000256" key="10">
    <source>
        <dbReference type="ARBA" id="ARBA00023239"/>
    </source>
</evidence>
<keyword evidence="9" id="KW-0819">tRNA processing</keyword>
<evidence type="ECO:0000256" key="3">
    <source>
        <dbReference type="ARBA" id="ARBA00005043"/>
    </source>
</evidence>
<feature type="compositionally biased region" description="Polar residues" evidence="16">
    <location>
        <begin position="558"/>
        <end position="568"/>
    </location>
</feature>
<evidence type="ECO:0000256" key="5">
    <source>
        <dbReference type="ARBA" id="ARBA00008078"/>
    </source>
</evidence>
<evidence type="ECO:0000256" key="9">
    <source>
        <dbReference type="ARBA" id="ARBA00022694"/>
    </source>
</evidence>
<organism evidence="19 20">
    <name type="scientific">Fusarium duplospermum</name>
    <dbReference type="NCBI Taxonomy" id="1325734"/>
    <lineage>
        <taxon>Eukaryota</taxon>
        <taxon>Fungi</taxon>
        <taxon>Dikarya</taxon>
        <taxon>Ascomycota</taxon>
        <taxon>Pezizomycotina</taxon>
        <taxon>Sordariomycetes</taxon>
        <taxon>Hypocreomycetidae</taxon>
        <taxon>Hypocreales</taxon>
        <taxon>Nectriaceae</taxon>
        <taxon>Fusarium</taxon>
        <taxon>Fusarium solani species complex</taxon>
    </lineage>
</organism>
<dbReference type="GO" id="GO:0000213">
    <property type="term" value="F:tRNA-intron lyase activity"/>
    <property type="evidence" value="ECO:0007669"/>
    <property type="project" value="UniProtKB-EC"/>
</dbReference>
<gene>
    <name evidence="19" type="ORF">CEP54_009310</name>
</gene>
<dbReference type="Gene3D" id="3.40.1350.10">
    <property type="match status" value="1"/>
</dbReference>
<feature type="compositionally biased region" description="Basic and acidic residues" evidence="16">
    <location>
        <begin position="362"/>
        <end position="377"/>
    </location>
</feature>
<dbReference type="InterPro" id="IPR027417">
    <property type="entry name" value="P-loop_NTPase"/>
</dbReference>
<dbReference type="PANTHER" id="PTHR12896">
    <property type="entry name" value="PAX6 NEIGHBOR PROTEIN PAXNEB"/>
    <property type="match status" value="1"/>
</dbReference>
<dbReference type="InterPro" id="IPR006677">
    <property type="entry name" value="tRNA_intron_Endonuc_cat-like"/>
</dbReference>
<proteinExistence type="inferred from homology"/>
<feature type="region of interest" description="Disordered" evidence="16">
    <location>
        <begin position="1"/>
        <end position="42"/>
    </location>
</feature>
<comment type="function">
    <text evidence="13">Constitutes one of the two catalytic subunit of the tRNA-splicing endonuclease complex, a complex responsible for identification and cleavage of the splice sites in pre-tRNA. It cleaves pre-tRNA at the 5'- and 3'-splice sites to release the intron. The products are an intron and two tRNA half-molecules bearing 2',3'-cyclic phosphate and 5'-OH termini. There are no conserved sequences at the splice sites, but the intron is invariably located at the same site in the gene, placing the splice sites an invariant distance from the constant structural features of the tRNA body. It probably carries the active site for 3'-splice site cleavage.</text>
</comment>
<dbReference type="GO" id="GO:0005737">
    <property type="term" value="C:cytoplasm"/>
    <property type="evidence" value="ECO:0007669"/>
    <property type="project" value="UniProtKB-SubCell"/>
</dbReference>
<dbReference type="OrthoDB" id="289162at2759"/>
<evidence type="ECO:0000256" key="15">
    <source>
        <dbReference type="ARBA" id="ARBA00076724"/>
    </source>
</evidence>
<dbReference type="Pfam" id="PF05625">
    <property type="entry name" value="PAXNEB"/>
    <property type="match status" value="1"/>
</dbReference>
<evidence type="ECO:0000313" key="19">
    <source>
        <dbReference type="EMBL" id="RSL55568.1"/>
    </source>
</evidence>
<dbReference type="EMBL" id="NKCI01000100">
    <property type="protein sequence ID" value="RSL55568.1"/>
    <property type="molecule type" value="Genomic_DNA"/>
</dbReference>
<name>A0A428PR85_9HYPO</name>
<dbReference type="Proteomes" id="UP000288168">
    <property type="component" value="Unassembled WGS sequence"/>
</dbReference>
<comment type="caution">
    <text evidence="19">The sequence shown here is derived from an EMBL/GenBank/DDBJ whole genome shotgun (WGS) entry which is preliminary data.</text>
</comment>
<dbReference type="SUPFAM" id="SSF53032">
    <property type="entry name" value="tRNA-intron endonuclease catalytic domain-like"/>
    <property type="match status" value="1"/>
</dbReference>